<dbReference type="GO" id="GO:0050660">
    <property type="term" value="F:flavin adenine dinucleotide binding"/>
    <property type="evidence" value="ECO:0007669"/>
    <property type="project" value="TreeGrafter"/>
</dbReference>
<dbReference type="CDD" id="cd00051">
    <property type="entry name" value="EFh"/>
    <property type="match status" value="1"/>
</dbReference>
<dbReference type="Gene3D" id="3.40.50.1220">
    <property type="entry name" value="TPP-binding domain"/>
    <property type="match status" value="1"/>
</dbReference>
<evidence type="ECO:0000259" key="6">
    <source>
        <dbReference type="PROSITE" id="PS50222"/>
    </source>
</evidence>
<dbReference type="InterPro" id="IPR012001">
    <property type="entry name" value="Thiamin_PyroP_enz_TPP-bd_dom"/>
</dbReference>
<dbReference type="Pfam" id="PF02776">
    <property type="entry name" value="TPP_enzyme_N"/>
    <property type="match status" value="1"/>
</dbReference>
<evidence type="ECO:0000256" key="3">
    <source>
        <dbReference type="ARBA" id="ARBA00023052"/>
    </source>
</evidence>
<dbReference type="InterPro" id="IPR029061">
    <property type="entry name" value="THDP-binding"/>
</dbReference>
<reference evidence="7" key="1">
    <citation type="submission" date="2021-01" db="EMBL/GenBank/DDBJ databases">
        <authorList>
            <person name="Corre E."/>
            <person name="Pelletier E."/>
            <person name="Niang G."/>
            <person name="Scheremetjew M."/>
            <person name="Finn R."/>
            <person name="Kale V."/>
            <person name="Holt S."/>
            <person name="Cochrane G."/>
            <person name="Meng A."/>
            <person name="Brown T."/>
            <person name="Cohen L."/>
        </authorList>
    </citation>
    <scope>NUCLEOTIDE SEQUENCE</scope>
    <source>
        <strain evidence="7">CCMP3105</strain>
    </source>
</reference>
<dbReference type="InterPro" id="IPR011766">
    <property type="entry name" value="TPP_enzyme_TPP-bd"/>
</dbReference>
<dbReference type="Pfam" id="PF13499">
    <property type="entry name" value="EF-hand_7"/>
    <property type="match status" value="1"/>
</dbReference>
<feature type="region of interest" description="Disordered" evidence="5">
    <location>
        <begin position="465"/>
        <end position="484"/>
    </location>
</feature>
<dbReference type="InterPro" id="IPR012000">
    <property type="entry name" value="Thiamin_PyroP_enz_cen_dom"/>
</dbReference>
<keyword evidence="2" id="KW-0106">Calcium</keyword>
<evidence type="ECO:0000256" key="2">
    <source>
        <dbReference type="ARBA" id="ARBA00022837"/>
    </source>
</evidence>
<feature type="compositionally biased region" description="Acidic residues" evidence="5">
    <location>
        <begin position="520"/>
        <end position="532"/>
    </location>
</feature>
<gene>
    <name evidence="7" type="ORF">AMON00008_LOCUS26382</name>
</gene>
<accession>A0A7S4QXK0</accession>
<dbReference type="PANTHER" id="PTHR18968:SF13">
    <property type="entry name" value="ACETOLACTATE SYNTHASE CATALYTIC SUBUNIT, MITOCHONDRIAL"/>
    <property type="match status" value="1"/>
</dbReference>
<evidence type="ECO:0000256" key="4">
    <source>
        <dbReference type="RuleBase" id="RU362132"/>
    </source>
</evidence>
<evidence type="ECO:0000256" key="5">
    <source>
        <dbReference type="SAM" id="MobiDB-lite"/>
    </source>
</evidence>
<dbReference type="InterPro" id="IPR018247">
    <property type="entry name" value="EF_Hand_1_Ca_BS"/>
</dbReference>
<dbReference type="GO" id="GO:0009097">
    <property type="term" value="P:isoleucine biosynthetic process"/>
    <property type="evidence" value="ECO:0007669"/>
    <property type="project" value="TreeGrafter"/>
</dbReference>
<dbReference type="GO" id="GO:0000287">
    <property type="term" value="F:magnesium ion binding"/>
    <property type="evidence" value="ECO:0007669"/>
    <property type="project" value="InterPro"/>
</dbReference>
<dbReference type="Pfam" id="PF02775">
    <property type="entry name" value="TPP_enzyme_C"/>
    <property type="match status" value="1"/>
</dbReference>
<dbReference type="InterPro" id="IPR002048">
    <property type="entry name" value="EF_hand_dom"/>
</dbReference>
<dbReference type="PANTHER" id="PTHR18968">
    <property type="entry name" value="THIAMINE PYROPHOSPHATE ENZYMES"/>
    <property type="match status" value="1"/>
</dbReference>
<sequence>MEETQRRMGEESQKMIQALDKNGDGFIEREDLRQLLFQLGISRDIMAIFNKEDVDHDGLIRIEEFVEWLLEDAPAAAARQMKLYPKRVNDISSPRSPDSSEPEVASKVINCSQWFAQALVDAGVTHVYGGHGGALVPMVNAVVEHPKLTWICTRNEANASLMAAAHAKLTGGLSCCIATSGPGATNLTTGLIEADLDQCSVIALTGLKPRQGLGYSEFQDVNQARLFAGGSLSFSENVASTEAFVPMLRNAVARAITTRCCVHLAVPVDIQASVCPVPYMPLAAVDTLTQIRALHADTQQINAVAAELQEATSGGRGKVLIAVGHRCVAAGPEILRLAEKLHAPVLTRLDAKGSCNESHPLVWGVMGVHGKPGLEASARLIESCELVLAFGVHDYSVILCNQAGMQVRPMIVFEPDAAMPINSCYQALHTVIGYTPHVISAIMEKMRDMNRGKLAVRASFRTSLAHMTSKQSPGSRRASQAQLPSLAEMCESATKQSSKKNGEAWSLPSSPAFARKDTDDTAENTDPEPEMGPEEKKNESTEIHLEEVDYWELLSKARKQKSWREILASKEFLHIGRYEVDNYMDHEHCHPAKVFEEMNKHFGPNDVLCVDTGDVTLWAGLCAVLSKGQRTLSSERLGTMGYSLVAGFVACLVREDMGRGVVVAGDGGIQMTINELGTVCQVFQNSTIPYRLLIVVFDNAMLGRVHFGFKGAQGCELGPSPDFVGLVKAYGGDGALLSDETEIEEVVAKAFASEGIYMIHCLVDPSIRADMTAFKDKSIQMMSSG</sequence>
<dbReference type="CDD" id="cd00568">
    <property type="entry name" value="TPP_enzymes"/>
    <property type="match status" value="1"/>
</dbReference>
<dbReference type="PROSITE" id="PS50222">
    <property type="entry name" value="EF_HAND_2"/>
    <property type="match status" value="2"/>
</dbReference>
<dbReference type="SUPFAM" id="SSF52467">
    <property type="entry name" value="DHS-like NAD/FAD-binding domain"/>
    <property type="match status" value="1"/>
</dbReference>
<feature type="compositionally biased region" description="Polar residues" evidence="5">
    <location>
        <begin position="465"/>
        <end position="483"/>
    </location>
</feature>
<dbReference type="GO" id="GO:0030976">
    <property type="term" value="F:thiamine pyrophosphate binding"/>
    <property type="evidence" value="ECO:0007669"/>
    <property type="project" value="InterPro"/>
</dbReference>
<dbReference type="Pfam" id="PF00205">
    <property type="entry name" value="TPP_enzyme_M"/>
    <property type="match status" value="1"/>
</dbReference>
<dbReference type="GO" id="GO:0009099">
    <property type="term" value="P:L-valine biosynthetic process"/>
    <property type="evidence" value="ECO:0007669"/>
    <property type="project" value="TreeGrafter"/>
</dbReference>
<evidence type="ECO:0000313" key="7">
    <source>
        <dbReference type="EMBL" id="CAE4595430.1"/>
    </source>
</evidence>
<feature type="region of interest" description="Disordered" evidence="5">
    <location>
        <begin position="489"/>
        <end position="541"/>
    </location>
</feature>
<keyword evidence="3 4" id="KW-0786">Thiamine pyrophosphate</keyword>
<dbReference type="EMBL" id="HBNR01038182">
    <property type="protein sequence ID" value="CAE4595430.1"/>
    <property type="molecule type" value="Transcribed_RNA"/>
</dbReference>
<organism evidence="7">
    <name type="scientific">Alexandrium monilatum</name>
    <dbReference type="NCBI Taxonomy" id="311494"/>
    <lineage>
        <taxon>Eukaryota</taxon>
        <taxon>Sar</taxon>
        <taxon>Alveolata</taxon>
        <taxon>Dinophyceae</taxon>
        <taxon>Gonyaulacales</taxon>
        <taxon>Pyrocystaceae</taxon>
        <taxon>Alexandrium</taxon>
    </lineage>
</organism>
<name>A0A7S4QXK0_9DINO</name>
<dbReference type="GO" id="GO:0005739">
    <property type="term" value="C:mitochondrion"/>
    <property type="evidence" value="ECO:0007669"/>
    <property type="project" value="TreeGrafter"/>
</dbReference>
<dbReference type="GO" id="GO:0005509">
    <property type="term" value="F:calcium ion binding"/>
    <property type="evidence" value="ECO:0007669"/>
    <property type="project" value="InterPro"/>
</dbReference>
<feature type="domain" description="EF-hand" evidence="6">
    <location>
        <begin position="44"/>
        <end position="75"/>
    </location>
</feature>
<proteinExistence type="inferred from homology"/>
<comment type="similarity">
    <text evidence="1 4">Belongs to the TPP enzyme family.</text>
</comment>
<dbReference type="SUPFAM" id="SSF47473">
    <property type="entry name" value="EF-hand"/>
    <property type="match status" value="1"/>
</dbReference>
<dbReference type="InterPro" id="IPR029035">
    <property type="entry name" value="DHS-like_NAD/FAD-binding_dom"/>
</dbReference>
<dbReference type="GO" id="GO:0005948">
    <property type="term" value="C:acetolactate synthase complex"/>
    <property type="evidence" value="ECO:0007669"/>
    <property type="project" value="TreeGrafter"/>
</dbReference>
<dbReference type="InterPro" id="IPR045229">
    <property type="entry name" value="TPP_enz"/>
</dbReference>
<dbReference type="PROSITE" id="PS00018">
    <property type="entry name" value="EF_HAND_1"/>
    <property type="match status" value="1"/>
</dbReference>
<dbReference type="GO" id="GO:0003984">
    <property type="term" value="F:acetolactate synthase activity"/>
    <property type="evidence" value="ECO:0007669"/>
    <property type="project" value="TreeGrafter"/>
</dbReference>
<dbReference type="AlphaFoldDB" id="A0A7S4QXK0"/>
<dbReference type="InterPro" id="IPR011992">
    <property type="entry name" value="EF-hand-dom_pair"/>
</dbReference>
<protein>
    <recommendedName>
        <fullName evidence="6">EF-hand domain-containing protein</fullName>
    </recommendedName>
</protein>
<dbReference type="SMART" id="SM00054">
    <property type="entry name" value="EFh"/>
    <property type="match status" value="2"/>
</dbReference>
<evidence type="ECO:0000256" key="1">
    <source>
        <dbReference type="ARBA" id="ARBA00007812"/>
    </source>
</evidence>
<dbReference type="Gene3D" id="1.10.238.10">
    <property type="entry name" value="EF-hand"/>
    <property type="match status" value="1"/>
</dbReference>
<dbReference type="SUPFAM" id="SSF52518">
    <property type="entry name" value="Thiamin diphosphate-binding fold (THDP-binding)"/>
    <property type="match status" value="2"/>
</dbReference>
<feature type="domain" description="EF-hand" evidence="6">
    <location>
        <begin position="7"/>
        <end position="42"/>
    </location>
</feature>
<dbReference type="Gene3D" id="3.40.50.970">
    <property type="match status" value="2"/>
</dbReference>